<reference evidence="3 4" key="1">
    <citation type="submission" date="2024-09" db="EMBL/GenBank/DDBJ databases">
        <authorList>
            <person name="Sun Q."/>
            <person name="Mori K."/>
        </authorList>
    </citation>
    <scope>NUCLEOTIDE SEQUENCE [LARGE SCALE GENOMIC DNA]</scope>
    <source>
        <strain evidence="3 4">TBRC 7907</strain>
    </source>
</reference>
<sequence>MKLNRLFVALGASAAVLALAPAGQAVASSPDVAERAQAPSSEVSAYWTPERIAEATADPMPMPTPDGSPAAPEAGERALIQKVPGPYTSAKLRSLGRLLFTTGGRNSSCSATSVEAGNKNLVWTAAHCLHYNGVAAQNVTFLPAFLNNEKPYGTWPAKKTFIPQKWISSNGQDFSVDYAAFTVDSQGGKTLTDTVGAKGVVFEDKKNQNTDMYGYPAESPYTGQEMYTCGGIAATVQTFDAKIACNGIGGQSGGAWLNAEDKVWAVNSRSDRRTVTYGTLFDSAAKQLYQQAGA</sequence>
<feature type="chain" id="PRO_5045965698" evidence="2">
    <location>
        <begin position="28"/>
        <end position="294"/>
    </location>
</feature>
<keyword evidence="4" id="KW-1185">Reference proteome</keyword>
<dbReference type="InterPro" id="IPR043504">
    <property type="entry name" value="Peptidase_S1_PA_chymotrypsin"/>
</dbReference>
<feature type="signal peptide" evidence="2">
    <location>
        <begin position="1"/>
        <end position="27"/>
    </location>
</feature>
<dbReference type="RefSeq" id="WP_377852062.1">
    <property type="nucleotide sequence ID" value="NZ_JBHLZU010000010.1"/>
</dbReference>
<dbReference type="InterPro" id="IPR050966">
    <property type="entry name" value="Glutamyl_endopeptidase"/>
</dbReference>
<dbReference type="Gene3D" id="2.40.10.10">
    <property type="entry name" value="Trypsin-like serine proteases"/>
    <property type="match status" value="2"/>
</dbReference>
<dbReference type="EC" id="3.4.21.-" evidence="3"/>
<proteinExistence type="predicted"/>
<dbReference type="SUPFAM" id="SSF50494">
    <property type="entry name" value="Trypsin-like serine proteases"/>
    <property type="match status" value="1"/>
</dbReference>
<dbReference type="PANTHER" id="PTHR15462:SF19">
    <property type="entry name" value="PEPTIDASE S1 DOMAIN-CONTAINING PROTEIN"/>
    <property type="match status" value="1"/>
</dbReference>
<organism evidence="3 4">
    <name type="scientific">Allokutzneria oryzae</name>
    <dbReference type="NCBI Taxonomy" id="1378989"/>
    <lineage>
        <taxon>Bacteria</taxon>
        <taxon>Bacillati</taxon>
        <taxon>Actinomycetota</taxon>
        <taxon>Actinomycetes</taxon>
        <taxon>Pseudonocardiales</taxon>
        <taxon>Pseudonocardiaceae</taxon>
        <taxon>Allokutzneria</taxon>
    </lineage>
</organism>
<protein>
    <submittedName>
        <fullName evidence="3">Trypsin-like serine peptidase</fullName>
        <ecNumber evidence="3">3.4.21.-</ecNumber>
    </submittedName>
</protein>
<evidence type="ECO:0000256" key="2">
    <source>
        <dbReference type="SAM" id="SignalP"/>
    </source>
</evidence>
<gene>
    <name evidence="3" type="ORF">ACFFQA_13055</name>
</gene>
<comment type="caution">
    <text evidence="3">The sequence shown here is derived from an EMBL/GenBank/DDBJ whole genome shotgun (WGS) entry which is preliminary data.</text>
</comment>
<keyword evidence="3" id="KW-0378">Hydrolase</keyword>
<dbReference type="PANTHER" id="PTHR15462">
    <property type="entry name" value="SERINE PROTEASE"/>
    <property type="match status" value="1"/>
</dbReference>
<dbReference type="InterPro" id="IPR009003">
    <property type="entry name" value="Peptidase_S1_PA"/>
</dbReference>
<dbReference type="Proteomes" id="UP001589693">
    <property type="component" value="Unassembled WGS sequence"/>
</dbReference>
<accession>A0ABV5ZXZ0</accession>
<dbReference type="GO" id="GO:0016787">
    <property type="term" value="F:hydrolase activity"/>
    <property type="evidence" value="ECO:0007669"/>
    <property type="project" value="UniProtKB-KW"/>
</dbReference>
<name>A0ABV5ZXZ0_9PSEU</name>
<evidence type="ECO:0000313" key="4">
    <source>
        <dbReference type="Proteomes" id="UP001589693"/>
    </source>
</evidence>
<dbReference type="EMBL" id="JBHLZU010000010">
    <property type="protein sequence ID" value="MFB9904864.1"/>
    <property type="molecule type" value="Genomic_DNA"/>
</dbReference>
<evidence type="ECO:0000313" key="3">
    <source>
        <dbReference type="EMBL" id="MFB9904864.1"/>
    </source>
</evidence>
<keyword evidence="1 2" id="KW-0732">Signal</keyword>
<evidence type="ECO:0000256" key="1">
    <source>
        <dbReference type="ARBA" id="ARBA00022729"/>
    </source>
</evidence>